<evidence type="ECO:0000259" key="3">
    <source>
        <dbReference type="PROSITE" id="PS50853"/>
    </source>
</evidence>
<evidence type="ECO:0000313" key="5">
    <source>
        <dbReference type="Proteomes" id="UP000824540"/>
    </source>
</evidence>
<feature type="compositionally biased region" description="Low complexity" evidence="1">
    <location>
        <begin position="423"/>
        <end position="442"/>
    </location>
</feature>
<dbReference type="Pfam" id="PF00041">
    <property type="entry name" value="fn3"/>
    <property type="match status" value="1"/>
</dbReference>
<keyword evidence="2" id="KW-0732">Signal</keyword>
<evidence type="ECO:0000313" key="4">
    <source>
        <dbReference type="EMBL" id="KAG9335125.1"/>
    </source>
</evidence>
<feature type="region of interest" description="Disordered" evidence="1">
    <location>
        <begin position="205"/>
        <end position="493"/>
    </location>
</feature>
<name>A0A8T2N3Y1_9TELE</name>
<dbReference type="EMBL" id="JAFBMS010000129">
    <property type="protein sequence ID" value="KAG9335125.1"/>
    <property type="molecule type" value="Genomic_DNA"/>
</dbReference>
<feature type="compositionally biased region" description="Polar residues" evidence="1">
    <location>
        <begin position="234"/>
        <end position="287"/>
    </location>
</feature>
<sequence>MLIRHFLFLAMVILFSYNSAKKIRVRRQNMKVRINATGDTIVLKFVRPNPDVKLEGYILGYGSSMFSKQFIQLPENGEPYETEIDAEPKYLVAVQPIPTNEVKKQCTGKVNLEKPLHLVIGTVTPSSVLLSWGTLLKTSYETSIMKDCLEDGNYTVRYRERNRKWNYQTCPTSDTVIDNLRPDTPYEFAVRANKDNHSGVWSKTVIHNTNKDDKPSQKPLKPKSNTKPEGPKTTLASSSTTQGPKTTLASSSTTQGPKTTLASSRMTQGPKTTLASSRMTQGPKTTLASSSTTQGPTTTSASSSTTQGPITTSGSTTTTHSPLTTVGSSRTTKRPLTTLANHRQIKAVSHTALGQSEDEQSLPMPSLASERANSNDWDKEKINTKNSSSSSPSSSSSSSSSSSFSMEHVTKSTPVAIPTRNPTSEGSKVSSTSSSSRSTSASLPPRVTNSSQTSNQGADGEHHKGLSHPKPAIRPTLPMGSPAQPPSLPLSKNVNLVNKQPEKDKTNMTKLHFLPEDKPKEVDEAEKAPVLKPQTPVVTHKPIKEEPQHTTAAGPLLNGSRWFDIWDNSSVFSSVPVSELDPMGKKRFVAPHVIYKTDKKPDEPCSITTSLSYFPEDEEGGEQNVTAPPKVPPSNLTVVTVEGCPSFVILDWERTDNDTK</sequence>
<dbReference type="PROSITE" id="PS50853">
    <property type="entry name" value="FN3"/>
    <property type="match status" value="1"/>
</dbReference>
<dbReference type="GO" id="GO:0010811">
    <property type="term" value="P:positive regulation of cell-substrate adhesion"/>
    <property type="evidence" value="ECO:0007669"/>
    <property type="project" value="TreeGrafter"/>
</dbReference>
<dbReference type="Proteomes" id="UP000824540">
    <property type="component" value="Unassembled WGS sequence"/>
</dbReference>
<feature type="signal peptide" evidence="2">
    <location>
        <begin position="1"/>
        <end position="20"/>
    </location>
</feature>
<dbReference type="AlphaFoldDB" id="A0A8T2N3Y1"/>
<protein>
    <recommendedName>
        <fullName evidence="3">Fibronectin type-III domain-containing protein</fullName>
    </recommendedName>
</protein>
<organism evidence="4 5">
    <name type="scientific">Albula glossodonta</name>
    <name type="common">roundjaw bonefish</name>
    <dbReference type="NCBI Taxonomy" id="121402"/>
    <lineage>
        <taxon>Eukaryota</taxon>
        <taxon>Metazoa</taxon>
        <taxon>Chordata</taxon>
        <taxon>Craniata</taxon>
        <taxon>Vertebrata</taxon>
        <taxon>Euteleostomi</taxon>
        <taxon>Actinopterygii</taxon>
        <taxon>Neopterygii</taxon>
        <taxon>Teleostei</taxon>
        <taxon>Albuliformes</taxon>
        <taxon>Albulidae</taxon>
        <taxon>Albula</taxon>
    </lineage>
</organism>
<dbReference type="GO" id="GO:0030198">
    <property type="term" value="P:extracellular matrix organization"/>
    <property type="evidence" value="ECO:0007669"/>
    <property type="project" value="TreeGrafter"/>
</dbReference>
<dbReference type="OrthoDB" id="6129306at2759"/>
<feature type="non-terminal residue" evidence="4">
    <location>
        <position position="660"/>
    </location>
</feature>
<feature type="compositionally biased region" description="Polar residues" evidence="1">
    <location>
        <begin position="447"/>
        <end position="457"/>
    </location>
</feature>
<proteinExistence type="predicted"/>
<comment type="caution">
    <text evidence="4">The sequence shown here is derived from an EMBL/GenBank/DDBJ whole genome shotgun (WGS) entry which is preliminary data.</text>
</comment>
<dbReference type="Gene3D" id="2.60.40.10">
    <property type="entry name" value="Immunoglobulins"/>
    <property type="match status" value="1"/>
</dbReference>
<evidence type="ECO:0000256" key="1">
    <source>
        <dbReference type="SAM" id="MobiDB-lite"/>
    </source>
</evidence>
<dbReference type="InterPro" id="IPR013783">
    <property type="entry name" value="Ig-like_fold"/>
</dbReference>
<reference evidence="4" key="1">
    <citation type="thesis" date="2021" institute="BYU ScholarsArchive" country="Provo, UT, USA">
        <title>Applications of and Algorithms for Genome Assembly and Genomic Analyses with an Emphasis on Marine Teleosts.</title>
        <authorList>
            <person name="Pickett B.D."/>
        </authorList>
    </citation>
    <scope>NUCLEOTIDE SEQUENCE</scope>
    <source>
        <strain evidence="4">HI-2016</strain>
    </source>
</reference>
<dbReference type="SUPFAM" id="SSF49265">
    <property type="entry name" value="Fibronectin type III"/>
    <property type="match status" value="1"/>
</dbReference>
<accession>A0A8T2N3Y1</accession>
<feature type="domain" description="Fibronectin type-III" evidence="3">
    <location>
        <begin position="114"/>
        <end position="212"/>
    </location>
</feature>
<keyword evidence="5" id="KW-1185">Reference proteome</keyword>
<dbReference type="CDD" id="cd00063">
    <property type="entry name" value="FN3"/>
    <property type="match status" value="1"/>
</dbReference>
<feature type="chain" id="PRO_5035765593" description="Fibronectin type-III domain-containing protein" evidence="2">
    <location>
        <begin position="21"/>
        <end position="660"/>
    </location>
</feature>
<dbReference type="InterPro" id="IPR003961">
    <property type="entry name" value="FN3_dom"/>
</dbReference>
<dbReference type="PANTHER" id="PTHR23197">
    <property type="entry name" value="TARSH-RELATED FIBRONECTIN DOMAIN-CONTAINING"/>
    <property type="match status" value="1"/>
</dbReference>
<feature type="compositionally biased region" description="Low complexity" evidence="1">
    <location>
        <begin position="288"/>
        <end position="328"/>
    </location>
</feature>
<dbReference type="InterPro" id="IPR036116">
    <property type="entry name" value="FN3_sf"/>
</dbReference>
<gene>
    <name evidence="4" type="ORF">JZ751_005688</name>
</gene>
<dbReference type="PANTHER" id="PTHR23197:SF10">
    <property type="entry name" value="TARGET OF NESH-SH3"/>
    <property type="match status" value="1"/>
</dbReference>
<evidence type="ECO:0000256" key="2">
    <source>
        <dbReference type="SAM" id="SignalP"/>
    </source>
</evidence>
<dbReference type="SMART" id="SM00060">
    <property type="entry name" value="FN3"/>
    <property type="match status" value="1"/>
</dbReference>
<feature type="compositionally biased region" description="Low complexity" evidence="1">
    <location>
        <begin position="387"/>
        <end position="405"/>
    </location>
</feature>